<sequence>MRKQMPEDFQVVFSDRRGQFGADQGRPLAIWKGQNGQLKACIEQQLEALFRQELTSEDIQRFLTEVHQEGCGFAAATTIIMQKYEQNPALYEVAYGFPYFKNGQRVDFISLLLDFYFTQNNWHHLPHTSLRFKLRHPGIKAGDIRMNVYRYTKEHGEPIKGKWLWWSSSYQIRQALNQGKIVTMTSYLTHMRLISPRDAVYQDKKINFHTVMLVGFNEETQRFIVSSWGDYYELDRLPWLSSFFSY</sequence>
<dbReference type="KEGG" id="vao:FA707_09710"/>
<dbReference type="EMBL" id="CP039712">
    <property type="protein sequence ID" value="QCI87188.1"/>
    <property type="molecule type" value="Genomic_DNA"/>
</dbReference>
<protein>
    <recommendedName>
        <fullName evidence="3">Peptidase C39-like domain-containing protein</fullName>
    </recommendedName>
</protein>
<evidence type="ECO:0000313" key="1">
    <source>
        <dbReference type="EMBL" id="QCI87188.1"/>
    </source>
</evidence>
<keyword evidence="2" id="KW-1185">Reference proteome</keyword>
<gene>
    <name evidence="1" type="ORF">FA707_09710</name>
</gene>
<evidence type="ECO:0008006" key="3">
    <source>
        <dbReference type="Google" id="ProtNLM"/>
    </source>
</evidence>
<organism evidence="1 2">
    <name type="scientific">Vagococcus zengguangii</name>
    <dbReference type="NCBI Taxonomy" id="2571750"/>
    <lineage>
        <taxon>Bacteria</taxon>
        <taxon>Bacillati</taxon>
        <taxon>Bacillota</taxon>
        <taxon>Bacilli</taxon>
        <taxon>Lactobacillales</taxon>
        <taxon>Enterococcaceae</taxon>
        <taxon>Vagococcus</taxon>
    </lineage>
</organism>
<dbReference type="AlphaFoldDB" id="A0A4D7CT52"/>
<dbReference type="RefSeq" id="WP_136954010.1">
    <property type="nucleotide sequence ID" value="NZ_CP039712.1"/>
</dbReference>
<dbReference type="Proteomes" id="UP000298615">
    <property type="component" value="Chromosome"/>
</dbReference>
<accession>A0A4D7CT52</accession>
<evidence type="ECO:0000313" key="2">
    <source>
        <dbReference type="Proteomes" id="UP000298615"/>
    </source>
</evidence>
<reference evidence="1 2" key="1">
    <citation type="submission" date="2019-04" db="EMBL/GenBank/DDBJ databases">
        <title>Vagococcus sp. nov., isolated from faeces of yaks (Bos grunniens).</title>
        <authorList>
            <person name="Ge Y."/>
        </authorList>
    </citation>
    <scope>NUCLEOTIDE SEQUENCE [LARGE SCALE GENOMIC DNA]</scope>
    <source>
        <strain evidence="1 2">MN-17</strain>
    </source>
</reference>
<proteinExistence type="predicted"/>
<name>A0A4D7CT52_9ENTE</name>